<feature type="transmembrane region" description="Helical" evidence="1">
    <location>
        <begin position="89"/>
        <end position="110"/>
    </location>
</feature>
<dbReference type="Proteomes" id="UP000198853">
    <property type="component" value="Unassembled WGS sequence"/>
</dbReference>
<evidence type="ECO:0000313" key="3">
    <source>
        <dbReference type="EMBL" id="SDI64922.1"/>
    </source>
</evidence>
<keyword evidence="1" id="KW-0472">Membrane</keyword>
<dbReference type="SMART" id="SM00014">
    <property type="entry name" value="acidPPc"/>
    <property type="match status" value="1"/>
</dbReference>
<dbReference type="AlphaFoldDB" id="A0A1G8MAI8"/>
<dbReference type="InterPro" id="IPR000326">
    <property type="entry name" value="PAP2/HPO"/>
</dbReference>
<reference evidence="3 4" key="1">
    <citation type="submission" date="2016-10" db="EMBL/GenBank/DDBJ databases">
        <authorList>
            <person name="de Groot N.N."/>
        </authorList>
    </citation>
    <scope>NUCLEOTIDE SEQUENCE [LARGE SCALE GENOMIC DNA]</scope>
    <source>
        <strain evidence="3 4">DSM 21771</strain>
    </source>
</reference>
<accession>A0A1G8MAI8</accession>
<dbReference type="CDD" id="cd03392">
    <property type="entry name" value="PAP2_like_2"/>
    <property type="match status" value="1"/>
</dbReference>
<proteinExistence type="predicted"/>
<dbReference type="Pfam" id="PF01569">
    <property type="entry name" value="PAP2"/>
    <property type="match status" value="1"/>
</dbReference>
<feature type="transmembrane region" description="Helical" evidence="1">
    <location>
        <begin position="60"/>
        <end position="82"/>
    </location>
</feature>
<evidence type="ECO:0000259" key="2">
    <source>
        <dbReference type="SMART" id="SM00014"/>
    </source>
</evidence>
<dbReference type="InterPro" id="IPR036938">
    <property type="entry name" value="PAP2/HPO_sf"/>
</dbReference>
<organism evidence="3 4">
    <name type="scientific">Natribacillus halophilus</name>
    <dbReference type="NCBI Taxonomy" id="549003"/>
    <lineage>
        <taxon>Bacteria</taxon>
        <taxon>Bacillati</taxon>
        <taxon>Bacillota</taxon>
        <taxon>Bacilli</taxon>
        <taxon>Bacillales</taxon>
        <taxon>Bacillaceae</taxon>
        <taxon>Natribacillus</taxon>
    </lineage>
</organism>
<keyword evidence="1" id="KW-1133">Transmembrane helix</keyword>
<gene>
    <name evidence="3" type="ORF">SAMN04488123_10462</name>
</gene>
<dbReference type="PANTHER" id="PTHR14969">
    <property type="entry name" value="SPHINGOSINE-1-PHOSPHATE PHOSPHOHYDROLASE"/>
    <property type="match status" value="1"/>
</dbReference>
<feature type="transmembrane region" description="Helical" evidence="1">
    <location>
        <begin position="130"/>
        <end position="155"/>
    </location>
</feature>
<feature type="transmembrane region" description="Helical" evidence="1">
    <location>
        <begin position="193"/>
        <end position="215"/>
    </location>
</feature>
<dbReference type="PANTHER" id="PTHR14969:SF13">
    <property type="entry name" value="AT30094P"/>
    <property type="match status" value="1"/>
</dbReference>
<dbReference type="Gene3D" id="1.20.144.10">
    <property type="entry name" value="Phosphatidic acid phosphatase type 2/haloperoxidase"/>
    <property type="match status" value="1"/>
</dbReference>
<evidence type="ECO:0000256" key="1">
    <source>
        <dbReference type="SAM" id="Phobius"/>
    </source>
</evidence>
<dbReference type="SUPFAM" id="SSF48317">
    <property type="entry name" value="Acid phosphatase/Vanadium-dependent haloperoxidase"/>
    <property type="match status" value="1"/>
</dbReference>
<protein>
    <submittedName>
        <fullName evidence="3">Undecaprenyl-diphosphatase</fullName>
    </submittedName>
</protein>
<feature type="domain" description="Phosphatidic acid phosphatase type 2/haloperoxidase" evidence="2">
    <location>
        <begin position="89"/>
        <end position="208"/>
    </location>
</feature>
<keyword evidence="4" id="KW-1185">Reference proteome</keyword>
<name>A0A1G8MAI8_9BACI</name>
<evidence type="ECO:0000313" key="4">
    <source>
        <dbReference type="Proteomes" id="UP000198853"/>
    </source>
</evidence>
<sequence>MWLMPLLGTRHWLIALGCFGLFMLLSVFTFRDDWAALDQAVSTWVTENVSPFVVTLMETLTVMGSSEFTIPVSFAIAVGLLWRKRWQHAVFLLVLTFGGMAVSFLLKFLFQRERPGEMSVVEAFGQSFEIASYSFPSGHTVRGTLLFLFVIYMCYHFMSKNGWKAGVIVVSSALIAVVASSRVVVGAHFPSDILAGVAISIVWFYVCLWLLRFILKQVRVRA</sequence>
<dbReference type="EMBL" id="FNEN01000004">
    <property type="protein sequence ID" value="SDI64922.1"/>
    <property type="molecule type" value="Genomic_DNA"/>
</dbReference>
<feature type="transmembrane region" description="Helical" evidence="1">
    <location>
        <begin position="12"/>
        <end position="30"/>
    </location>
</feature>
<keyword evidence="1" id="KW-0812">Transmembrane</keyword>
<feature type="transmembrane region" description="Helical" evidence="1">
    <location>
        <begin position="167"/>
        <end position="187"/>
    </location>
</feature>